<evidence type="ECO:0000313" key="1">
    <source>
        <dbReference type="EMBL" id="RIA97664.1"/>
    </source>
</evidence>
<evidence type="ECO:0008006" key="3">
    <source>
        <dbReference type="Google" id="ProtNLM"/>
    </source>
</evidence>
<evidence type="ECO:0000313" key="2">
    <source>
        <dbReference type="Proteomes" id="UP000265703"/>
    </source>
</evidence>
<proteinExistence type="predicted"/>
<name>A0A397TS02_9GLOM</name>
<dbReference type="STRING" id="658196.A0A397TS02"/>
<sequence>MLINLCVGEIFKESTEFKVTVNYITKLATYFQNSNNKFFIIQLKELQYKIYEKHIIPIVLVETRWNKLTISYAIFEIIDSNNFWNNFVLLTEILDPYCRILNVLQSDKACLFQVIYGLGYLHQF</sequence>
<gene>
    <name evidence="1" type="ORF">C1645_813712</name>
</gene>
<comment type="caution">
    <text evidence="1">The sequence shown here is derived from an EMBL/GenBank/DDBJ whole genome shotgun (WGS) entry which is preliminary data.</text>
</comment>
<keyword evidence="2" id="KW-1185">Reference proteome</keyword>
<dbReference type="AlphaFoldDB" id="A0A397TS02"/>
<reference evidence="1 2" key="1">
    <citation type="submission" date="2018-06" db="EMBL/GenBank/DDBJ databases">
        <title>Comparative genomics reveals the genomic features of Rhizophagus irregularis, R. cerebriforme, R. diaphanum and Gigaspora rosea, and their symbiotic lifestyle signature.</title>
        <authorList>
            <person name="Morin E."/>
            <person name="San Clemente H."/>
            <person name="Chen E.C.H."/>
            <person name="De La Providencia I."/>
            <person name="Hainaut M."/>
            <person name="Kuo A."/>
            <person name="Kohler A."/>
            <person name="Murat C."/>
            <person name="Tang N."/>
            <person name="Roy S."/>
            <person name="Loubradou J."/>
            <person name="Henrissat B."/>
            <person name="Grigoriev I.V."/>
            <person name="Corradi N."/>
            <person name="Roux C."/>
            <person name="Martin F.M."/>
        </authorList>
    </citation>
    <scope>NUCLEOTIDE SEQUENCE [LARGE SCALE GENOMIC DNA]</scope>
    <source>
        <strain evidence="1 2">DAOM 227022</strain>
    </source>
</reference>
<dbReference type="EMBL" id="QKYT01000026">
    <property type="protein sequence ID" value="RIA97664.1"/>
    <property type="molecule type" value="Genomic_DNA"/>
</dbReference>
<dbReference type="OrthoDB" id="2444460at2759"/>
<accession>A0A397TS02</accession>
<dbReference type="SUPFAM" id="SSF53098">
    <property type="entry name" value="Ribonuclease H-like"/>
    <property type="match status" value="1"/>
</dbReference>
<dbReference type="InterPro" id="IPR012337">
    <property type="entry name" value="RNaseH-like_sf"/>
</dbReference>
<organism evidence="1 2">
    <name type="scientific">Glomus cerebriforme</name>
    <dbReference type="NCBI Taxonomy" id="658196"/>
    <lineage>
        <taxon>Eukaryota</taxon>
        <taxon>Fungi</taxon>
        <taxon>Fungi incertae sedis</taxon>
        <taxon>Mucoromycota</taxon>
        <taxon>Glomeromycotina</taxon>
        <taxon>Glomeromycetes</taxon>
        <taxon>Glomerales</taxon>
        <taxon>Glomeraceae</taxon>
        <taxon>Glomus</taxon>
    </lineage>
</organism>
<dbReference type="Proteomes" id="UP000265703">
    <property type="component" value="Unassembled WGS sequence"/>
</dbReference>
<protein>
    <recommendedName>
        <fullName evidence="3">Protein kinase domain-containing protein</fullName>
    </recommendedName>
</protein>